<dbReference type="RefSeq" id="WP_310838523.1">
    <property type="nucleotide sequence ID" value="NZ_JAVLSM010000016.1"/>
</dbReference>
<accession>A0AAE4GGN6</accession>
<reference evidence="1" key="1">
    <citation type="submission" date="2023-02" db="EMBL/GenBank/DDBJ databases">
        <title>Description of Herbaspirillum huttiense subsp. nephrolepsisexaltata and Herbaspirillum huttiense subsp. lycopersicon.</title>
        <authorList>
            <person name="Poudel M."/>
            <person name="Sharma A."/>
            <person name="Goss E."/>
            <person name="Tapia J.H."/>
            <person name="Harmon C.M."/>
            <person name="Jones J.B."/>
        </authorList>
    </citation>
    <scope>NUCLEOTIDE SEQUENCE</scope>
    <source>
        <strain evidence="1">NC40101</strain>
    </source>
</reference>
<evidence type="ECO:0000313" key="1">
    <source>
        <dbReference type="EMBL" id="MDT0340599.1"/>
    </source>
</evidence>
<dbReference type="EMBL" id="JAVRAA010000024">
    <property type="protein sequence ID" value="MDT0340599.1"/>
    <property type="molecule type" value="Genomic_DNA"/>
</dbReference>
<proteinExistence type="predicted"/>
<name>A0AAE4GGN6_9BURK</name>
<comment type="caution">
    <text evidence="1">The sequence shown here is derived from an EMBL/GenBank/DDBJ whole genome shotgun (WGS) entry which is preliminary data.</text>
</comment>
<gene>
    <name evidence="1" type="ORF">RJN63_27460</name>
</gene>
<sequence length="84" mass="9195">MRQLGDGFYEQQLVQCQIQQITGQRYLVGYSSNEAQYQALMNAGLQVAQAQRYMVGVAHTDAQGGCTEDRHCLAGQVGGDAGRR</sequence>
<protein>
    <submittedName>
        <fullName evidence="1">Uncharacterized protein</fullName>
    </submittedName>
</protein>
<organism evidence="1">
    <name type="scientific">Herbaspirillum huttiense subsp. nephrolepidis</name>
    <dbReference type="NCBI Taxonomy" id="3075126"/>
    <lineage>
        <taxon>Bacteria</taxon>
        <taxon>Pseudomonadati</taxon>
        <taxon>Pseudomonadota</taxon>
        <taxon>Betaproteobacteria</taxon>
        <taxon>Burkholderiales</taxon>
        <taxon>Oxalobacteraceae</taxon>
        <taxon>Herbaspirillum</taxon>
    </lineage>
</organism>
<dbReference type="AlphaFoldDB" id="A0AAE4GGN6"/>